<gene>
    <name evidence="1" type="ORF">JD108_14755</name>
    <name evidence="2" type="ORF">KDJ56_14700</name>
</gene>
<sequence>MTQFPRIKLRLSDDYEREFGPDRFPGYLIAPDIAAYLVDGEELAFLTVDPTNEPGLYIATSGHSYGGLTDDPEDIPRVVGKLRSMSAWDFYERFFLRTAEAADFDFIVLIR</sequence>
<protein>
    <submittedName>
        <fullName evidence="1">Uncharacterized protein</fullName>
    </submittedName>
</protein>
<dbReference type="EMBL" id="CP073708">
    <property type="protein sequence ID" value="QUO40247.1"/>
    <property type="molecule type" value="Genomic_DNA"/>
</dbReference>
<reference evidence="1 3" key="1">
    <citation type="submission" date="2020-12" db="EMBL/GenBank/DDBJ databases">
        <title>strain FJAT-54423T represents a novel species of the genus Brevibacillus.</title>
        <authorList>
            <person name="Tang R."/>
        </authorList>
    </citation>
    <scope>NUCLEOTIDE SEQUENCE [LARGE SCALE GENOMIC DNA]</scope>
    <source>
        <strain evidence="1 3">FJAT-54423</strain>
    </source>
</reference>
<evidence type="ECO:0000313" key="4">
    <source>
        <dbReference type="Proteomes" id="UP000677234"/>
    </source>
</evidence>
<dbReference type="EMBL" id="CP066308">
    <property type="protein sequence ID" value="QQE73168.1"/>
    <property type="molecule type" value="Genomic_DNA"/>
</dbReference>
<evidence type="ECO:0000313" key="2">
    <source>
        <dbReference type="EMBL" id="QUO40247.1"/>
    </source>
</evidence>
<accession>A0A7T5JMB4</accession>
<dbReference type="RefSeq" id="WP_198826798.1">
    <property type="nucleotide sequence ID" value="NZ_CP066308.1"/>
</dbReference>
<reference evidence="2" key="2">
    <citation type="submission" date="2021-04" db="EMBL/GenBank/DDBJ databases">
        <title>Brevibacillus composti FJAT-54423, complete genome.</title>
        <authorList>
            <person name="Tang R."/>
        </authorList>
    </citation>
    <scope>NUCLEOTIDE SEQUENCE</scope>
    <source>
        <strain evidence="2">FJAT-54424</strain>
    </source>
</reference>
<dbReference type="KEGG" id="bcop:JD108_14755"/>
<dbReference type="Proteomes" id="UP000677234">
    <property type="component" value="Chromosome"/>
</dbReference>
<proteinExistence type="predicted"/>
<keyword evidence="4" id="KW-1185">Reference proteome</keyword>
<evidence type="ECO:0000313" key="1">
    <source>
        <dbReference type="EMBL" id="QQE73168.1"/>
    </source>
</evidence>
<dbReference type="Proteomes" id="UP000595847">
    <property type="component" value="Chromosome"/>
</dbReference>
<organism evidence="1 3">
    <name type="scientific">Brevibacillus composti</name>
    <dbReference type="NCBI Taxonomy" id="2796470"/>
    <lineage>
        <taxon>Bacteria</taxon>
        <taxon>Bacillati</taxon>
        <taxon>Bacillota</taxon>
        <taxon>Bacilli</taxon>
        <taxon>Bacillales</taxon>
        <taxon>Paenibacillaceae</taxon>
        <taxon>Brevibacillus</taxon>
    </lineage>
</organism>
<dbReference type="AlphaFoldDB" id="A0A7T5JMB4"/>
<evidence type="ECO:0000313" key="3">
    <source>
        <dbReference type="Proteomes" id="UP000595847"/>
    </source>
</evidence>
<name>A0A7T5JMB4_9BACL</name>